<dbReference type="NCBIfam" id="TIGR04176">
    <property type="entry name" value="MarR_EPS"/>
    <property type="match status" value="1"/>
</dbReference>
<protein>
    <submittedName>
        <fullName evidence="2">MarR family EPS-associated transcriptional regulator</fullName>
    </submittedName>
</protein>
<evidence type="ECO:0000313" key="3">
    <source>
        <dbReference type="Proteomes" id="UP001165524"/>
    </source>
</evidence>
<dbReference type="Proteomes" id="UP001165524">
    <property type="component" value="Unassembled WGS sequence"/>
</dbReference>
<name>A0ABT0EA33_9GAMM</name>
<dbReference type="Pfam" id="PF13412">
    <property type="entry name" value="HTH_24"/>
    <property type="match status" value="1"/>
</dbReference>
<dbReference type="InterPro" id="IPR036390">
    <property type="entry name" value="WH_DNA-bd_sf"/>
</dbReference>
<sequence length="119" mass="13789">MTEHTDPNQRVADEAHYRLLALLEKEPQLSQRELAERLGVSLGKVNYCVRALVEKGWLKAGNFRRSNNKRAYIYQLTPRGLREKTAMAVRFLRRKEAEHDALVREIARLRAEIKGSTES</sequence>
<dbReference type="InterPro" id="IPR000835">
    <property type="entry name" value="HTH_MarR-typ"/>
</dbReference>
<proteinExistence type="predicted"/>
<gene>
    <name evidence="2" type="ORF">MU846_13355</name>
</gene>
<dbReference type="EMBL" id="JALKII010000012">
    <property type="protein sequence ID" value="MCK0538696.1"/>
    <property type="molecule type" value="Genomic_DNA"/>
</dbReference>
<comment type="caution">
    <text evidence="2">The sequence shown here is derived from an EMBL/GenBank/DDBJ whole genome shotgun (WGS) entry which is preliminary data.</text>
</comment>
<feature type="domain" description="HTH marR-type" evidence="1">
    <location>
        <begin position="9"/>
        <end position="106"/>
    </location>
</feature>
<keyword evidence="3" id="KW-1185">Reference proteome</keyword>
<dbReference type="SMART" id="SM00347">
    <property type="entry name" value="HTH_MARR"/>
    <property type="match status" value="1"/>
</dbReference>
<dbReference type="InterPro" id="IPR026433">
    <property type="entry name" value="MarR_EPS"/>
</dbReference>
<accession>A0ABT0EA33</accession>
<reference evidence="2" key="1">
    <citation type="submission" date="2022-04" db="EMBL/GenBank/DDBJ databases">
        <title>Alcanivorax sp. CY1518 draft genome sequence.</title>
        <authorList>
            <person name="Zhao G."/>
            <person name="An M."/>
        </authorList>
    </citation>
    <scope>NUCLEOTIDE SEQUENCE</scope>
    <source>
        <strain evidence="2">CY1518</strain>
    </source>
</reference>
<dbReference type="InterPro" id="IPR036388">
    <property type="entry name" value="WH-like_DNA-bd_sf"/>
</dbReference>
<evidence type="ECO:0000313" key="2">
    <source>
        <dbReference type="EMBL" id="MCK0538696.1"/>
    </source>
</evidence>
<dbReference type="Gene3D" id="1.10.10.10">
    <property type="entry name" value="Winged helix-like DNA-binding domain superfamily/Winged helix DNA-binding domain"/>
    <property type="match status" value="1"/>
</dbReference>
<dbReference type="SUPFAM" id="SSF46785">
    <property type="entry name" value="Winged helix' DNA-binding domain"/>
    <property type="match status" value="1"/>
</dbReference>
<organism evidence="2 3">
    <name type="scientific">Alcanivorax quisquiliarum</name>
    <dbReference type="NCBI Taxonomy" id="2933565"/>
    <lineage>
        <taxon>Bacteria</taxon>
        <taxon>Pseudomonadati</taxon>
        <taxon>Pseudomonadota</taxon>
        <taxon>Gammaproteobacteria</taxon>
        <taxon>Oceanospirillales</taxon>
        <taxon>Alcanivoracaceae</taxon>
        <taxon>Alcanivorax</taxon>
    </lineage>
</organism>
<evidence type="ECO:0000259" key="1">
    <source>
        <dbReference type="SMART" id="SM00347"/>
    </source>
</evidence>
<dbReference type="RefSeq" id="WP_246953565.1">
    <property type="nucleotide sequence ID" value="NZ_JALKII010000012.1"/>
</dbReference>